<dbReference type="VEuPathDB" id="FungiDB:SeMB42_g02609"/>
<reference evidence="1 2" key="1">
    <citation type="journal article" date="2019" name="Sci. Rep.">
        <title>Comparative genomics of chytrid fungi reveal insights into the obligate biotrophic and pathogenic lifestyle of Synchytrium endobioticum.</title>
        <authorList>
            <person name="van de Vossenberg B.T.L.H."/>
            <person name="Warris S."/>
            <person name="Nguyen H.D.T."/>
            <person name="van Gent-Pelzer M.P.E."/>
            <person name="Joly D.L."/>
            <person name="van de Geest H.C."/>
            <person name="Bonants P.J.M."/>
            <person name="Smith D.S."/>
            <person name="Levesque C.A."/>
            <person name="van der Lee T.A.J."/>
        </authorList>
    </citation>
    <scope>NUCLEOTIDE SEQUENCE [LARGE SCALE GENOMIC DNA]</scope>
    <source>
        <strain evidence="1 2">MB42</strain>
    </source>
</reference>
<accession>A0A507DCY4</accession>
<comment type="caution">
    <text evidence="1">The sequence shown here is derived from an EMBL/GenBank/DDBJ whole genome shotgun (WGS) entry which is preliminary data.</text>
</comment>
<name>A0A507DCY4_9FUNG</name>
<evidence type="ECO:0000313" key="2">
    <source>
        <dbReference type="Proteomes" id="UP000317494"/>
    </source>
</evidence>
<organism evidence="1 2">
    <name type="scientific">Synchytrium endobioticum</name>
    <dbReference type="NCBI Taxonomy" id="286115"/>
    <lineage>
        <taxon>Eukaryota</taxon>
        <taxon>Fungi</taxon>
        <taxon>Fungi incertae sedis</taxon>
        <taxon>Chytridiomycota</taxon>
        <taxon>Chytridiomycota incertae sedis</taxon>
        <taxon>Chytridiomycetes</taxon>
        <taxon>Synchytriales</taxon>
        <taxon>Synchytriaceae</taxon>
        <taxon>Synchytrium</taxon>
    </lineage>
</organism>
<feature type="non-terminal residue" evidence="1">
    <location>
        <position position="152"/>
    </location>
</feature>
<gene>
    <name evidence="1" type="ORF">SeMB42_g02609</name>
</gene>
<dbReference type="EMBL" id="QEAN01000083">
    <property type="protein sequence ID" value="TPX49376.1"/>
    <property type="molecule type" value="Genomic_DNA"/>
</dbReference>
<dbReference type="AlphaFoldDB" id="A0A507DCY4"/>
<dbReference type="Proteomes" id="UP000317494">
    <property type="component" value="Unassembled WGS sequence"/>
</dbReference>
<protein>
    <submittedName>
        <fullName evidence="1">Uncharacterized protein</fullName>
    </submittedName>
</protein>
<evidence type="ECO:0000313" key="1">
    <source>
        <dbReference type="EMBL" id="TPX49376.1"/>
    </source>
</evidence>
<sequence>MTLHLEALKNLQLNYGVFKYMRVAIPWVAELLQMYRKRIQDLLEATDFGNGVATPTTEQLRQGVWLLRERRSVLAKPETDESLSMVKDLACLMEENALFYPLIFDENARLWKDHRTLERMIQHVIPEGVPLTLDALMMEPSNEMTLETLKLH</sequence>
<keyword evidence="2" id="KW-1185">Reference proteome</keyword>
<proteinExistence type="predicted"/>